<dbReference type="Gene3D" id="1.10.472.10">
    <property type="entry name" value="Cyclin-like"/>
    <property type="match status" value="2"/>
</dbReference>
<evidence type="ECO:0000313" key="2">
    <source>
        <dbReference type="EMBL" id="KAF9330624.1"/>
    </source>
</evidence>
<feature type="region of interest" description="Disordered" evidence="1">
    <location>
        <begin position="476"/>
        <end position="500"/>
    </location>
</feature>
<feature type="compositionally biased region" description="Low complexity" evidence="1">
    <location>
        <begin position="23"/>
        <end position="42"/>
    </location>
</feature>
<evidence type="ECO:0000313" key="3">
    <source>
        <dbReference type="Proteomes" id="UP000696485"/>
    </source>
</evidence>
<keyword evidence="3" id="KW-1185">Reference proteome</keyword>
<gene>
    <name evidence="2" type="ORF">BG006_006420</name>
</gene>
<protein>
    <recommendedName>
        <fullName evidence="4">Cyclin-domain-containing protein</fullName>
    </recommendedName>
</protein>
<sequence length="500" mass="54862">MEHTRTLQQTTATTTPSPPPTPTHTSSTTSTSRYPSTPSSKPCPSPHFDVINHSVHDTLQIVAALLSMVVQRNDRQYNPLTDPVTLFHSRAVPRISIEAYLTRILQYIPFTNEVLLNVLVFLERIGGLEGMQLNSLSKNNNNAESSTSTAASSLSCTPPSPRSSSLCTSSAEEGTTSLSSSSARTRTCTSDADPFSCSANSDSIFPMIQKRGRDEGQRKEHETALTHDGKRQKSTSTMTTSGSTNTQPYPSQQPPRQSYVPASPATTPMTTPLSPSTVSCSPPQEQEEHDQAVLPKNGFRINSFNIHRLLITTVMVAAKFTSDLFYSNARYAKVGGLNLPELNQLELEFLFTSRFELNVKVDEIQRVGDSLLQFRAELIQQQQQQHQQQQQMMMMGRMMMMTTHSTLPIVTSAYPADAAQYYQPDILVQAAEQPKATYCPTATSIPSPASSTTSSTVSTPALVTPVHAPAIAVSEPGTRPHLLSPPEEKRPWTETEVQEF</sequence>
<dbReference type="GO" id="GO:0005634">
    <property type="term" value="C:nucleus"/>
    <property type="evidence" value="ECO:0007669"/>
    <property type="project" value="TreeGrafter"/>
</dbReference>
<proteinExistence type="predicted"/>
<feature type="compositionally biased region" description="Basic and acidic residues" evidence="1">
    <location>
        <begin position="211"/>
        <end position="231"/>
    </location>
</feature>
<dbReference type="GO" id="GO:0016538">
    <property type="term" value="F:cyclin-dependent protein serine/threonine kinase regulator activity"/>
    <property type="evidence" value="ECO:0007669"/>
    <property type="project" value="TreeGrafter"/>
</dbReference>
<dbReference type="GO" id="GO:0000307">
    <property type="term" value="C:cyclin-dependent protein kinase holoenzyme complex"/>
    <property type="evidence" value="ECO:0007669"/>
    <property type="project" value="TreeGrafter"/>
</dbReference>
<dbReference type="Proteomes" id="UP000696485">
    <property type="component" value="Unassembled WGS sequence"/>
</dbReference>
<feature type="compositionally biased region" description="Low complexity" evidence="1">
    <location>
        <begin position="234"/>
        <end position="279"/>
    </location>
</feature>
<dbReference type="Pfam" id="PF08613">
    <property type="entry name" value="Cyclin"/>
    <property type="match status" value="2"/>
</dbReference>
<dbReference type="EMBL" id="JAAAUY010000382">
    <property type="protein sequence ID" value="KAF9330624.1"/>
    <property type="molecule type" value="Genomic_DNA"/>
</dbReference>
<comment type="caution">
    <text evidence="2">The sequence shown here is derived from an EMBL/GenBank/DDBJ whole genome shotgun (WGS) entry which is preliminary data.</text>
</comment>
<feature type="region of interest" description="Disordered" evidence="1">
    <location>
        <begin position="1"/>
        <end position="45"/>
    </location>
</feature>
<dbReference type="PANTHER" id="PTHR15615:SF94">
    <property type="entry name" value="PHO85 CYCLIN-6-RELATED"/>
    <property type="match status" value="1"/>
</dbReference>
<feature type="compositionally biased region" description="Low complexity" evidence="1">
    <location>
        <begin position="138"/>
        <end position="190"/>
    </location>
</feature>
<dbReference type="InterPro" id="IPR013922">
    <property type="entry name" value="Cyclin_PHO80-like"/>
</dbReference>
<feature type="region of interest" description="Disordered" evidence="1">
    <location>
        <begin position="138"/>
        <end position="193"/>
    </location>
</feature>
<reference evidence="2" key="1">
    <citation type="journal article" date="2020" name="Fungal Divers.">
        <title>Resolving the Mortierellaceae phylogeny through synthesis of multi-gene phylogenetics and phylogenomics.</title>
        <authorList>
            <person name="Vandepol N."/>
            <person name="Liber J."/>
            <person name="Desiro A."/>
            <person name="Na H."/>
            <person name="Kennedy M."/>
            <person name="Barry K."/>
            <person name="Grigoriev I.V."/>
            <person name="Miller A.N."/>
            <person name="O'Donnell K."/>
            <person name="Stajich J.E."/>
            <person name="Bonito G."/>
        </authorList>
    </citation>
    <scope>NUCLEOTIDE SEQUENCE</scope>
    <source>
        <strain evidence="2">NVP1</strain>
    </source>
</reference>
<feature type="region of interest" description="Disordered" evidence="1">
    <location>
        <begin position="211"/>
        <end position="290"/>
    </location>
</feature>
<name>A0A9P5VL29_9FUNG</name>
<dbReference type="PANTHER" id="PTHR15615">
    <property type="match status" value="1"/>
</dbReference>
<evidence type="ECO:0000256" key="1">
    <source>
        <dbReference type="SAM" id="MobiDB-lite"/>
    </source>
</evidence>
<organism evidence="2 3">
    <name type="scientific">Podila minutissima</name>
    <dbReference type="NCBI Taxonomy" id="64525"/>
    <lineage>
        <taxon>Eukaryota</taxon>
        <taxon>Fungi</taxon>
        <taxon>Fungi incertae sedis</taxon>
        <taxon>Mucoromycota</taxon>
        <taxon>Mortierellomycotina</taxon>
        <taxon>Mortierellomycetes</taxon>
        <taxon>Mortierellales</taxon>
        <taxon>Mortierellaceae</taxon>
        <taxon>Podila</taxon>
    </lineage>
</organism>
<dbReference type="GO" id="GO:0019901">
    <property type="term" value="F:protein kinase binding"/>
    <property type="evidence" value="ECO:0007669"/>
    <property type="project" value="InterPro"/>
</dbReference>
<accession>A0A9P5VL29</accession>
<evidence type="ECO:0008006" key="4">
    <source>
        <dbReference type="Google" id="ProtNLM"/>
    </source>
</evidence>
<dbReference type="AlphaFoldDB" id="A0A9P5VL29"/>